<evidence type="ECO:0000313" key="3">
    <source>
        <dbReference type="Proteomes" id="UP001160625"/>
    </source>
</evidence>
<keyword evidence="1" id="KW-0732">Signal</keyword>
<dbReference type="EMBL" id="JARYGZ010000002">
    <property type="protein sequence ID" value="MDH7639941.1"/>
    <property type="molecule type" value="Genomic_DNA"/>
</dbReference>
<name>A0ABT6N4E0_9SPHN</name>
<gene>
    <name evidence="2" type="ORF">QGN17_14490</name>
</gene>
<organism evidence="2 3">
    <name type="scientific">Sphingomonas oryzagri</name>
    <dbReference type="NCBI Taxonomy" id="3042314"/>
    <lineage>
        <taxon>Bacteria</taxon>
        <taxon>Pseudomonadati</taxon>
        <taxon>Pseudomonadota</taxon>
        <taxon>Alphaproteobacteria</taxon>
        <taxon>Sphingomonadales</taxon>
        <taxon>Sphingomonadaceae</taxon>
        <taxon>Sphingomonas</taxon>
    </lineage>
</organism>
<dbReference type="RefSeq" id="WP_281045306.1">
    <property type="nucleotide sequence ID" value="NZ_JARYGZ010000002.1"/>
</dbReference>
<accession>A0ABT6N4E0</accession>
<dbReference type="Proteomes" id="UP001160625">
    <property type="component" value="Unassembled WGS sequence"/>
</dbReference>
<reference evidence="2" key="1">
    <citation type="submission" date="2023-04" db="EMBL/GenBank/DDBJ databases">
        <title>Sphingomonas sp. MAHUQ-71 isolated from rice field.</title>
        <authorList>
            <person name="Huq M.A."/>
        </authorList>
    </citation>
    <scope>NUCLEOTIDE SEQUENCE</scope>
    <source>
        <strain evidence="2">MAHUQ-71</strain>
    </source>
</reference>
<dbReference type="Pfam" id="PF10677">
    <property type="entry name" value="DUF2490"/>
    <property type="match status" value="1"/>
</dbReference>
<dbReference type="InterPro" id="IPR019619">
    <property type="entry name" value="DUF2490"/>
</dbReference>
<evidence type="ECO:0000313" key="2">
    <source>
        <dbReference type="EMBL" id="MDH7639941.1"/>
    </source>
</evidence>
<proteinExistence type="predicted"/>
<comment type="caution">
    <text evidence="2">The sequence shown here is derived from an EMBL/GenBank/DDBJ whole genome shotgun (WGS) entry which is preliminary data.</text>
</comment>
<evidence type="ECO:0000256" key="1">
    <source>
        <dbReference type="SAM" id="SignalP"/>
    </source>
</evidence>
<keyword evidence="3" id="KW-1185">Reference proteome</keyword>
<sequence>MRIASLLPLALLAVAAPARAEIVPDAHVWVNLTSMGSLSGKLIYFAEIQPRLYDNSERLGQLLIRPAIGWQVSPNLALYQGYAHIAQPVKGARDINEERSFQQATWTIGKVGRGTLSSRTRFEQRWRSDGADIGFRLREMLRYVHPLHASGKGPKALVYAEAFLAANDTDWGARKGFDQLRSFAGLEIPVKGRTTVEAGYLNQRVNMTGRRIGDNHVVSLSLFVRH</sequence>
<feature type="signal peptide" evidence="1">
    <location>
        <begin position="1"/>
        <end position="20"/>
    </location>
</feature>
<feature type="chain" id="PRO_5045210664" evidence="1">
    <location>
        <begin position="21"/>
        <end position="226"/>
    </location>
</feature>
<protein>
    <submittedName>
        <fullName evidence="2">DUF2490 domain-containing protein</fullName>
    </submittedName>
</protein>